<name>A0AAD9GHL0_BABDI</name>
<reference evidence="2" key="2">
    <citation type="submission" date="2021-05" db="EMBL/GenBank/DDBJ databases">
        <authorList>
            <person name="Pain A."/>
        </authorList>
    </citation>
    <scope>NUCLEOTIDE SEQUENCE</scope>
    <source>
        <strain evidence="2">1802A</strain>
    </source>
</reference>
<dbReference type="PANTHER" id="PTHR15092:SF37">
    <property type="entry name" value="TARGET OF EGR1 PROTEIN 1"/>
    <property type="match status" value="1"/>
</dbReference>
<dbReference type="InterPro" id="IPR051181">
    <property type="entry name" value="CAF1_poly(A)_ribonucleases"/>
</dbReference>
<proteinExistence type="inferred from homology"/>
<protein>
    <submittedName>
        <fullName evidence="2">CAF1 family ribonuclease domain-containing protein</fullName>
    </submittedName>
</protein>
<dbReference type="Gene3D" id="3.30.420.10">
    <property type="entry name" value="Ribonuclease H-like superfamily/Ribonuclease H"/>
    <property type="match status" value="1"/>
</dbReference>
<dbReference type="GO" id="GO:0000175">
    <property type="term" value="F:3'-5'-RNA exonuclease activity"/>
    <property type="evidence" value="ECO:0007669"/>
    <property type="project" value="TreeGrafter"/>
</dbReference>
<evidence type="ECO:0000256" key="1">
    <source>
        <dbReference type="ARBA" id="ARBA00008372"/>
    </source>
</evidence>
<evidence type="ECO:0000313" key="2">
    <source>
        <dbReference type="EMBL" id="KAK1938665.1"/>
    </source>
</evidence>
<comment type="similarity">
    <text evidence="1">Belongs to the CAF1 family.</text>
</comment>
<gene>
    <name evidence="2" type="ORF">X943_003241</name>
</gene>
<comment type="caution">
    <text evidence="2">The sequence shown here is derived from an EMBL/GenBank/DDBJ whole genome shotgun (WGS) entry which is preliminary data.</text>
</comment>
<reference evidence="2" key="1">
    <citation type="journal article" date="2014" name="Nucleic Acids Res.">
        <title>The evolutionary dynamics of variant antigen genes in Babesia reveal a history of genomic innovation underlying host-parasite interaction.</title>
        <authorList>
            <person name="Jackson A.P."/>
            <person name="Otto T.D."/>
            <person name="Darby A."/>
            <person name="Ramaprasad A."/>
            <person name="Xia D."/>
            <person name="Echaide I.E."/>
            <person name="Farber M."/>
            <person name="Gahlot S."/>
            <person name="Gamble J."/>
            <person name="Gupta D."/>
            <person name="Gupta Y."/>
            <person name="Jackson L."/>
            <person name="Malandrin L."/>
            <person name="Malas T.B."/>
            <person name="Moussa E."/>
            <person name="Nair M."/>
            <person name="Reid A.J."/>
            <person name="Sanders M."/>
            <person name="Sharma J."/>
            <person name="Tracey A."/>
            <person name="Quail M.A."/>
            <person name="Weir W."/>
            <person name="Wastling J.M."/>
            <person name="Hall N."/>
            <person name="Willadsen P."/>
            <person name="Lingelbach K."/>
            <person name="Shiels B."/>
            <person name="Tait A."/>
            <person name="Berriman M."/>
            <person name="Allred D.R."/>
            <person name="Pain A."/>
        </authorList>
    </citation>
    <scope>NUCLEOTIDE SEQUENCE</scope>
    <source>
        <strain evidence="2">1802A</strain>
    </source>
</reference>
<dbReference type="InterPro" id="IPR006941">
    <property type="entry name" value="RNase_CAF1"/>
</dbReference>
<dbReference type="GO" id="GO:0034472">
    <property type="term" value="P:snRNA 3'-end processing"/>
    <property type="evidence" value="ECO:0007669"/>
    <property type="project" value="TreeGrafter"/>
</dbReference>
<dbReference type="Proteomes" id="UP001195914">
    <property type="component" value="Unassembled WGS sequence"/>
</dbReference>
<dbReference type="InterPro" id="IPR036397">
    <property type="entry name" value="RNaseH_sf"/>
</dbReference>
<dbReference type="EMBL" id="JAHBMH010000024">
    <property type="protein sequence ID" value="KAK1938665.1"/>
    <property type="molecule type" value="Genomic_DNA"/>
</dbReference>
<keyword evidence="3" id="KW-1185">Reference proteome</keyword>
<dbReference type="PANTHER" id="PTHR15092">
    <property type="entry name" value="POLY A -SPECIFIC RIBONUCLEASE/TARGET OF EGR1, MEMBER 1"/>
    <property type="match status" value="1"/>
</dbReference>
<dbReference type="GO" id="GO:0015030">
    <property type="term" value="C:Cajal body"/>
    <property type="evidence" value="ECO:0007669"/>
    <property type="project" value="TreeGrafter"/>
</dbReference>
<dbReference type="GO" id="GO:0017069">
    <property type="term" value="F:snRNA binding"/>
    <property type="evidence" value="ECO:0007669"/>
    <property type="project" value="TreeGrafter"/>
</dbReference>
<dbReference type="InterPro" id="IPR012337">
    <property type="entry name" value="RNaseH-like_sf"/>
</dbReference>
<evidence type="ECO:0000313" key="3">
    <source>
        <dbReference type="Proteomes" id="UP001195914"/>
    </source>
</evidence>
<dbReference type="AlphaFoldDB" id="A0AAD9GHL0"/>
<sequence>MKYICKVTDEFIRLLPGSRFVTVDCEFSGIGDRSKSSTDIGSYLKALMVESSKFAMLQIGFCLAFYDDQDLECPWSLYPYNLYTFPSEDENLYFNSTTVKWLLSNGFNFNRWINDGVSYRRLAGEELSEPSNSTSMSETPGVHLIIDAIIRHRKPIVVHNGLLDILQIYDKFIGSFPDDANAIIEELYRLFGTGVFDTKNIANYLHNDCNYSSLSNRSLGMLYSALNSEFNFHKTIRLCETACNLKYIKKGKPSKLDTKRYHEAGFDATVTAMVFTAELSILAAMEDNEIVHILDAINGHHDKCGQHVAKLINCVNIHDPLTVSYLDLTGRYLRCKP</sequence>
<dbReference type="Pfam" id="PF04857">
    <property type="entry name" value="CAF1"/>
    <property type="match status" value="2"/>
</dbReference>
<organism evidence="2 3">
    <name type="scientific">Babesia divergens</name>
    <dbReference type="NCBI Taxonomy" id="32595"/>
    <lineage>
        <taxon>Eukaryota</taxon>
        <taxon>Sar</taxon>
        <taxon>Alveolata</taxon>
        <taxon>Apicomplexa</taxon>
        <taxon>Aconoidasida</taxon>
        <taxon>Piroplasmida</taxon>
        <taxon>Babesiidae</taxon>
        <taxon>Babesia</taxon>
    </lineage>
</organism>
<accession>A0AAD9GHL0</accession>
<dbReference type="SUPFAM" id="SSF53098">
    <property type="entry name" value="Ribonuclease H-like"/>
    <property type="match status" value="1"/>
</dbReference>